<keyword evidence="4" id="KW-1185">Reference proteome</keyword>
<evidence type="ECO:0000313" key="3">
    <source>
        <dbReference type="EMBL" id="CAK0869019.1"/>
    </source>
</evidence>
<dbReference type="Gene3D" id="3.10.20.90">
    <property type="entry name" value="Phosphatidylinositol 3-kinase Catalytic Subunit, Chain A, domain 1"/>
    <property type="match status" value="1"/>
</dbReference>
<accession>A0ABN9V822</accession>
<dbReference type="Proteomes" id="UP001189429">
    <property type="component" value="Unassembled WGS sequence"/>
</dbReference>
<evidence type="ECO:0000256" key="1">
    <source>
        <dbReference type="SAM" id="MobiDB-lite"/>
    </source>
</evidence>
<organism evidence="3 4">
    <name type="scientific">Prorocentrum cordatum</name>
    <dbReference type="NCBI Taxonomy" id="2364126"/>
    <lineage>
        <taxon>Eukaryota</taxon>
        <taxon>Sar</taxon>
        <taxon>Alveolata</taxon>
        <taxon>Dinophyceae</taxon>
        <taxon>Prorocentrales</taxon>
        <taxon>Prorocentraceae</taxon>
        <taxon>Prorocentrum</taxon>
    </lineage>
</organism>
<feature type="domain" description="Ubiquitin-like" evidence="2">
    <location>
        <begin position="74"/>
        <end position="150"/>
    </location>
</feature>
<dbReference type="SMART" id="SM00213">
    <property type="entry name" value="UBQ"/>
    <property type="match status" value="1"/>
</dbReference>
<dbReference type="Pfam" id="PF00240">
    <property type="entry name" value="ubiquitin"/>
    <property type="match status" value="1"/>
</dbReference>
<sequence length="266" mass="29459">MSGNRTPPNFEKESGTAIDDRLNIVQTRAEERQHEAHDGQEDNEQKREEDQAEDPEADQQEDYDEEYGQDEAAVMAAAGARTTVKDSRLSITPLTTITTIKCTIQDLEGITPETQRLIYLARQLEDERNLHYYNIQKGATLHLLLRLRGGPGLQAPLEHLGAGAHDARLNPMSANVSALAHADGAASLLRGSPISASTDLTSASTRWHPVLTIHRQPQLPRQVLDPRGQRAAAVSWHRCLADLLQREGASFLDEQNGQKVIDWAPK</sequence>
<dbReference type="InterPro" id="IPR029071">
    <property type="entry name" value="Ubiquitin-like_domsf"/>
</dbReference>
<feature type="compositionally biased region" description="Acidic residues" evidence="1">
    <location>
        <begin position="50"/>
        <end position="66"/>
    </location>
</feature>
<dbReference type="InterPro" id="IPR050158">
    <property type="entry name" value="Ubiquitin_ubiquitin-like"/>
</dbReference>
<feature type="compositionally biased region" description="Basic and acidic residues" evidence="1">
    <location>
        <begin position="10"/>
        <end position="49"/>
    </location>
</feature>
<feature type="non-terminal residue" evidence="3">
    <location>
        <position position="266"/>
    </location>
</feature>
<dbReference type="PRINTS" id="PR00348">
    <property type="entry name" value="UBIQUITIN"/>
</dbReference>
<evidence type="ECO:0000313" key="4">
    <source>
        <dbReference type="Proteomes" id="UP001189429"/>
    </source>
</evidence>
<reference evidence="3" key="1">
    <citation type="submission" date="2023-10" db="EMBL/GenBank/DDBJ databases">
        <authorList>
            <person name="Chen Y."/>
            <person name="Shah S."/>
            <person name="Dougan E. K."/>
            <person name="Thang M."/>
            <person name="Chan C."/>
        </authorList>
    </citation>
    <scope>NUCLEOTIDE SEQUENCE [LARGE SCALE GENOMIC DNA]</scope>
</reference>
<feature type="region of interest" description="Disordered" evidence="1">
    <location>
        <begin position="1"/>
        <end position="66"/>
    </location>
</feature>
<proteinExistence type="predicted"/>
<dbReference type="InterPro" id="IPR000626">
    <property type="entry name" value="Ubiquitin-like_dom"/>
</dbReference>
<comment type="caution">
    <text evidence="3">The sequence shown here is derived from an EMBL/GenBank/DDBJ whole genome shotgun (WGS) entry which is preliminary data.</text>
</comment>
<evidence type="ECO:0000259" key="2">
    <source>
        <dbReference type="PROSITE" id="PS50053"/>
    </source>
</evidence>
<dbReference type="SUPFAM" id="SSF54236">
    <property type="entry name" value="Ubiquitin-like"/>
    <property type="match status" value="1"/>
</dbReference>
<dbReference type="CDD" id="cd17039">
    <property type="entry name" value="Ubl_ubiquitin_like"/>
    <property type="match status" value="1"/>
</dbReference>
<protein>
    <recommendedName>
        <fullName evidence="2">Ubiquitin-like domain-containing protein</fullName>
    </recommendedName>
</protein>
<dbReference type="InterPro" id="IPR019956">
    <property type="entry name" value="Ubiquitin_dom"/>
</dbReference>
<dbReference type="EMBL" id="CAUYUJ010016809">
    <property type="protein sequence ID" value="CAK0869019.1"/>
    <property type="molecule type" value="Genomic_DNA"/>
</dbReference>
<name>A0ABN9V822_9DINO</name>
<dbReference type="PROSITE" id="PS50053">
    <property type="entry name" value="UBIQUITIN_2"/>
    <property type="match status" value="1"/>
</dbReference>
<dbReference type="PANTHER" id="PTHR10666">
    <property type="entry name" value="UBIQUITIN"/>
    <property type="match status" value="1"/>
</dbReference>
<gene>
    <name evidence="3" type="ORF">PCOR1329_LOCUS55515</name>
</gene>